<evidence type="ECO:0000313" key="1">
    <source>
        <dbReference type="EMBL" id="OGF79370.1"/>
    </source>
</evidence>
<dbReference type="Proteomes" id="UP000178425">
    <property type="component" value="Unassembled WGS sequence"/>
</dbReference>
<name>A0A1F5WUP9_9BACT</name>
<sequence length="126" mass="13871">MANKIKLSGNNIVVLPDGTEIEISEGSAIPDRSNNYLDKIPDKRPYVVTVKRPSGHLVSLNAVGIQTNLKQLDGDMLIKYKKPVDLLEDPFFSELDFSDFRFILSDTGEVVGSLVKYGGKKSLASE</sequence>
<evidence type="ECO:0000313" key="2">
    <source>
        <dbReference type="Proteomes" id="UP000178425"/>
    </source>
</evidence>
<organism evidence="1 2">
    <name type="scientific">Candidatus Giovannonibacteria bacterium RIFCSPHIGHO2_02_43_13</name>
    <dbReference type="NCBI Taxonomy" id="1798330"/>
    <lineage>
        <taxon>Bacteria</taxon>
        <taxon>Candidatus Giovannoniibacteriota</taxon>
    </lineage>
</organism>
<reference evidence="1 2" key="1">
    <citation type="journal article" date="2016" name="Nat. Commun.">
        <title>Thousands of microbial genomes shed light on interconnected biogeochemical processes in an aquifer system.</title>
        <authorList>
            <person name="Anantharaman K."/>
            <person name="Brown C.T."/>
            <person name="Hug L.A."/>
            <person name="Sharon I."/>
            <person name="Castelle C.J."/>
            <person name="Probst A.J."/>
            <person name="Thomas B.C."/>
            <person name="Singh A."/>
            <person name="Wilkins M.J."/>
            <person name="Karaoz U."/>
            <person name="Brodie E.L."/>
            <person name="Williams K.H."/>
            <person name="Hubbard S.S."/>
            <person name="Banfield J.F."/>
        </authorList>
    </citation>
    <scope>NUCLEOTIDE SEQUENCE [LARGE SCALE GENOMIC DNA]</scope>
</reference>
<comment type="caution">
    <text evidence="1">The sequence shown here is derived from an EMBL/GenBank/DDBJ whole genome shotgun (WGS) entry which is preliminary data.</text>
</comment>
<gene>
    <name evidence="1" type="ORF">A2W54_01405</name>
</gene>
<dbReference type="AlphaFoldDB" id="A0A1F5WUP9"/>
<dbReference type="EMBL" id="MFHI01000005">
    <property type="protein sequence ID" value="OGF79370.1"/>
    <property type="molecule type" value="Genomic_DNA"/>
</dbReference>
<proteinExistence type="predicted"/>
<accession>A0A1F5WUP9</accession>
<protein>
    <submittedName>
        <fullName evidence="1">Uncharacterized protein</fullName>
    </submittedName>
</protein>